<dbReference type="Pfam" id="PF00669">
    <property type="entry name" value="Flagellin_N"/>
    <property type="match status" value="1"/>
</dbReference>
<dbReference type="PANTHER" id="PTHR42792">
    <property type="entry name" value="FLAGELLIN"/>
    <property type="match status" value="1"/>
</dbReference>
<keyword evidence="7" id="KW-1185">Reference proteome</keyword>
<gene>
    <name evidence="6" type="ORF">CD31_08645</name>
</gene>
<dbReference type="Pfam" id="PF00700">
    <property type="entry name" value="Flagellin_C"/>
    <property type="match status" value="1"/>
</dbReference>
<keyword evidence="6" id="KW-0969">Cilium</keyword>
<reference evidence="6 7" key="1">
    <citation type="submission" date="2014-02" db="EMBL/GenBank/DDBJ databases">
        <title>Draft genome sequence of Lysinibacillus boronitolerans NBRC 103108.</title>
        <authorList>
            <person name="Zhang F."/>
            <person name="Wang G."/>
            <person name="Zhang L."/>
        </authorList>
    </citation>
    <scope>NUCLEOTIDE SEQUENCE [LARGE SCALE GENOMIC DNA]</scope>
    <source>
        <strain evidence="6 7">NBRC 103108</strain>
    </source>
</reference>
<dbReference type="InterPro" id="IPR046358">
    <property type="entry name" value="Flagellin_C"/>
</dbReference>
<accession>A0ABR4Y158</accession>
<comment type="subcellular location">
    <subcellularLocation>
        <location evidence="1">Bacterial flagellum</location>
    </subcellularLocation>
</comment>
<dbReference type="SUPFAM" id="SSF64518">
    <property type="entry name" value="Phase 1 flagellin"/>
    <property type="match status" value="1"/>
</dbReference>
<dbReference type="InterPro" id="IPR001492">
    <property type="entry name" value="Flagellin"/>
</dbReference>
<feature type="domain" description="Flagellin C-terminal" evidence="5">
    <location>
        <begin position="256"/>
        <end position="335"/>
    </location>
</feature>
<protein>
    <submittedName>
        <fullName evidence="6">Flagellar hook protein FlgL</fullName>
    </submittedName>
</protein>
<proteinExistence type="inferred from homology"/>
<dbReference type="EMBL" id="JPVR01000069">
    <property type="protein sequence ID" value="KGR86937.1"/>
    <property type="molecule type" value="Genomic_DNA"/>
</dbReference>
<keyword evidence="3" id="KW-0975">Bacterial flagellum</keyword>
<dbReference type="PANTHER" id="PTHR42792:SF1">
    <property type="entry name" value="FLAGELLAR HOOK-ASSOCIATED PROTEIN 3"/>
    <property type="match status" value="1"/>
</dbReference>
<organism evidence="6 7">
    <name type="scientific">Lysinibacillus boronitolerans JCM 21713 = 10a = NBRC 103108</name>
    <dbReference type="NCBI Taxonomy" id="1294264"/>
    <lineage>
        <taxon>Bacteria</taxon>
        <taxon>Bacillati</taxon>
        <taxon>Bacillota</taxon>
        <taxon>Bacilli</taxon>
        <taxon>Bacillales</taxon>
        <taxon>Bacillaceae</taxon>
        <taxon>Lysinibacillus</taxon>
    </lineage>
</organism>
<keyword evidence="6" id="KW-0282">Flagellum</keyword>
<dbReference type="NCBIfam" id="TIGR02550">
    <property type="entry name" value="flagell_flgL"/>
    <property type="match status" value="1"/>
</dbReference>
<evidence type="ECO:0000259" key="4">
    <source>
        <dbReference type="Pfam" id="PF00669"/>
    </source>
</evidence>
<evidence type="ECO:0000256" key="1">
    <source>
        <dbReference type="ARBA" id="ARBA00004365"/>
    </source>
</evidence>
<evidence type="ECO:0000259" key="5">
    <source>
        <dbReference type="Pfam" id="PF00700"/>
    </source>
</evidence>
<dbReference type="InterPro" id="IPR013384">
    <property type="entry name" value="Flagell_FlgL"/>
</dbReference>
<feature type="domain" description="Flagellin N-terminal" evidence="4">
    <location>
        <begin position="5"/>
        <end position="140"/>
    </location>
</feature>
<name>A0ABR4Y158_9BACI</name>
<evidence type="ECO:0000313" key="6">
    <source>
        <dbReference type="EMBL" id="KGR86937.1"/>
    </source>
</evidence>
<evidence type="ECO:0000256" key="2">
    <source>
        <dbReference type="ARBA" id="ARBA00005709"/>
    </source>
</evidence>
<dbReference type="Proteomes" id="UP000030487">
    <property type="component" value="Unassembled WGS sequence"/>
</dbReference>
<evidence type="ECO:0000256" key="3">
    <source>
        <dbReference type="ARBA" id="ARBA00023143"/>
    </source>
</evidence>
<dbReference type="InterPro" id="IPR001029">
    <property type="entry name" value="Flagellin_N"/>
</dbReference>
<sequence length="337" mass="37376">MRVTQSMLSNNMLLNLNRSYGKMSKLQDQINSGSKITRPSDDPVIAVKGMGYRRDLGQVEQYTRNMNEVNNWLDTTDESLNQVGEQMKRVRELVIQASNDTNTPDERAKIKEEIDQIRQQIQDVANTKIADRYIFSGTNTGKPLFVEATPPNPDGLKIINADYQLYDGTNINAGTADEITSPNGDVQIEVYDGITLQVNTPGADLFGNIDTLMGKISNLLDPERIVPPETVPRPATGAEISEALGGFSTDSKSDDITNMHNKVLEAQANVGARQNRVELMENRLSIREISVTKQLSNNEDVDYSKAITEMVTSESIHQAALSVGSRIIQQTLVDFIR</sequence>
<comment type="similarity">
    <text evidence="2">Belongs to the bacterial flagellin family.</text>
</comment>
<dbReference type="RefSeq" id="WP_036076797.1">
    <property type="nucleotide sequence ID" value="NZ_AVCW01000013.1"/>
</dbReference>
<evidence type="ECO:0000313" key="7">
    <source>
        <dbReference type="Proteomes" id="UP000030487"/>
    </source>
</evidence>
<dbReference type="Gene3D" id="1.20.1330.10">
    <property type="entry name" value="f41 fragment of flagellin, N-terminal domain"/>
    <property type="match status" value="1"/>
</dbReference>
<comment type="caution">
    <text evidence="6">The sequence shown here is derived from an EMBL/GenBank/DDBJ whole genome shotgun (WGS) entry which is preliminary data.</text>
</comment>
<keyword evidence="6" id="KW-0966">Cell projection</keyword>